<proteinExistence type="predicted"/>
<accession>A0AAD9S7C2</accession>
<sequence length="617" mass="68532">MSVQTATIFNPDSHVGPLSIDTRRTSIDRSSVDRSAAARQDVGKATVELASIMAIASNPVSPGASSPPLPQGARMMQDFDPPARPSSTPFPEPELGQTTIRCLSCPSEPGSGSGHGHGHAHRHDHHHHQHFAESPVLGSTDLPQPPLTHTNLDDLPAEIHECILDHLFGYRVSASSKSSLGMPSVTRSWGTALRHSRRKELSALALVSSVWRALIQERLYRHVKIKATVQSLNEAVAFFAHHSHLRQYVKHVELWFAVFQPKKSALALSSSILPPVTIDGLTNASYVIPTDNCSLEEAFYFVSTTLPEVCVLTLEGGERKKAPRVRHHILEEGHEKPLPRIAPIRTLVCKGQWNLIRSEDDFDAIVYALPNLQEWHGNYSKAKSKSYLCMAAILPKLPLNLTSLSLNLEGVEYRRELSFPPYFLKVSNTLHFCTKLAEAAPNLEHFAYTGRVCRAFFDLLARLVEPRSTRLKTIDLTVRNCCRHVIHWNESGSGITDMNFINAFEQLVLAGIRALGRLKAVEYLRIRYVDLDSPVPPLNPYFILRDGWCSGVWSDAIVAELNRTRPDAQFEDLAESFGEVGINKDGRMVISPEFPRSRVLSLKLSNYAYLAGGIAVP</sequence>
<dbReference type="Proteomes" id="UP001265746">
    <property type="component" value="Unassembled WGS sequence"/>
</dbReference>
<protein>
    <submittedName>
        <fullName evidence="2">Uncharacterized protein</fullName>
    </submittedName>
</protein>
<reference evidence="2" key="1">
    <citation type="submission" date="2023-06" db="EMBL/GenBank/DDBJ databases">
        <authorList>
            <person name="Noh H."/>
        </authorList>
    </citation>
    <scope>NUCLEOTIDE SEQUENCE</scope>
    <source>
        <strain evidence="2">DUCC20226</strain>
    </source>
</reference>
<keyword evidence="3" id="KW-1185">Reference proteome</keyword>
<name>A0AAD9S7C2_PHOAM</name>
<evidence type="ECO:0000313" key="2">
    <source>
        <dbReference type="EMBL" id="KAK2600361.1"/>
    </source>
</evidence>
<dbReference type="EMBL" id="JAUJFL010000006">
    <property type="protein sequence ID" value="KAK2600361.1"/>
    <property type="molecule type" value="Genomic_DNA"/>
</dbReference>
<comment type="caution">
    <text evidence="2">The sequence shown here is derived from an EMBL/GenBank/DDBJ whole genome shotgun (WGS) entry which is preliminary data.</text>
</comment>
<evidence type="ECO:0000256" key="1">
    <source>
        <dbReference type="SAM" id="MobiDB-lite"/>
    </source>
</evidence>
<feature type="region of interest" description="Disordered" evidence="1">
    <location>
        <begin position="1"/>
        <end position="20"/>
    </location>
</feature>
<gene>
    <name evidence="2" type="ORF">N8I77_009900</name>
</gene>
<feature type="region of interest" description="Disordered" evidence="1">
    <location>
        <begin position="58"/>
        <end position="150"/>
    </location>
</feature>
<organism evidence="2 3">
    <name type="scientific">Phomopsis amygdali</name>
    <name type="common">Fusicoccum amygdali</name>
    <dbReference type="NCBI Taxonomy" id="1214568"/>
    <lineage>
        <taxon>Eukaryota</taxon>
        <taxon>Fungi</taxon>
        <taxon>Dikarya</taxon>
        <taxon>Ascomycota</taxon>
        <taxon>Pezizomycotina</taxon>
        <taxon>Sordariomycetes</taxon>
        <taxon>Sordariomycetidae</taxon>
        <taxon>Diaporthales</taxon>
        <taxon>Diaporthaceae</taxon>
        <taxon>Diaporthe</taxon>
    </lineage>
</organism>
<feature type="compositionally biased region" description="Basic residues" evidence="1">
    <location>
        <begin position="116"/>
        <end position="129"/>
    </location>
</feature>
<feature type="compositionally biased region" description="Pro residues" evidence="1">
    <location>
        <begin position="82"/>
        <end position="92"/>
    </location>
</feature>
<evidence type="ECO:0000313" key="3">
    <source>
        <dbReference type="Proteomes" id="UP001265746"/>
    </source>
</evidence>
<feature type="compositionally biased region" description="Polar residues" evidence="1">
    <location>
        <begin position="1"/>
        <end position="10"/>
    </location>
</feature>
<dbReference type="AlphaFoldDB" id="A0AAD9S7C2"/>